<dbReference type="InterPro" id="IPR035243">
    <property type="entry name" value="TamA_POTRA_Dom_1"/>
</dbReference>
<dbReference type="PROSITE" id="PS51779">
    <property type="entry name" value="POTRA"/>
    <property type="match status" value="1"/>
</dbReference>
<evidence type="ECO:0000259" key="11">
    <source>
        <dbReference type="PROSITE" id="PS51779"/>
    </source>
</evidence>
<evidence type="ECO:0000256" key="1">
    <source>
        <dbReference type="ARBA" id="ARBA00004442"/>
    </source>
</evidence>
<dbReference type="PATRIC" id="fig|1349767.4.peg.1405"/>
<comment type="subcellular location">
    <subcellularLocation>
        <location evidence="1">Cell outer membrane</location>
    </subcellularLocation>
</comment>
<keyword evidence="4" id="KW-1134">Transmembrane beta strand</keyword>
<dbReference type="Pfam" id="PF17243">
    <property type="entry name" value="POTRA_TamA_1"/>
    <property type="match status" value="1"/>
</dbReference>
<comment type="subunit">
    <text evidence="10">Interacts with TamB to form the translocation and assembly module (TAM).</text>
</comment>
<dbReference type="InterPro" id="IPR000184">
    <property type="entry name" value="Bac_surfAg_D15"/>
</dbReference>
<protein>
    <recommendedName>
        <fullName evidence="3">Translocation and assembly module subunit TamA</fullName>
    </recommendedName>
    <alternativeName>
        <fullName evidence="9">Autotransporter assembly factor TamA</fullName>
    </alternativeName>
</protein>
<keyword evidence="13" id="KW-1185">Reference proteome</keyword>
<evidence type="ECO:0000256" key="6">
    <source>
        <dbReference type="ARBA" id="ARBA00022729"/>
    </source>
</evidence>
<keyword evidence="8" id="KW-0998">Cell outer membrane</keyword>
<dbReference type="eggNOG" id="COG0729">
    <property type="taxonomic scope" value="Bacteria"/>
</dbReference>
<dbReference type="InterPro" id="IPR039910">
    <property type="entry name" value="D15-like"/>
</dbReference>
<evidence type="ECO:0000256" key="5">
    <source>
        <dbReference type="ARBA" id="ARBA00022692"/>
    </source>
</evidence>
<dbReference type="InterPro" id="IPR034746">
    <property type="entry name" value="POTRA"/>
</dbReference>
<evidence type="ECO:0000256" key="7">
    <source>
        <dbReference type="ARBA" id="ARBA00023136"/>
    </source>
</evidence>
<reference evidence="12 13" key="1">
    <citation type="journal article" date="2015" name="Genome Announc.">
        <title>Genome Sequence of Mushroom Soft-Rot Pathogen Janthinobacterium agaricidamnosum.</title>
        <authorList>
            <person name="Graupner K."/>
            <person name="Lackner G."/>
            <person name="Hertweck C."/>
        </authorList>
    </citation>
    <scope>NUCLEOTIDE SEQUENCE [LARGE SCALE GENOMIC DNA]</scope>
    <source>
        <strain evidence="13">NBRC 102515 / DSM 9628</strain>
    </source>
</reference>
<evidence type="ECO:0000256" key="4">
    <source>
        <dbReference type="ARBA" id="ARBA00022452"/>
    </source>
</evidence>
<evidence type="ECO:0000256" key="3">
    <source>
        <dbReference type="ARBA" id="ARBA00015419"/>
    </source>
</evidence>
<keyword evidence="5" id="KW-0812">Transmembrane</keyword>
<evidence type="ECO:0000256" key="2">
    <source>
        <dbReference type="ARBA" id="ARBA00010248"/>
    </source>
</evidence>
<dbReference type="Gene3D" id="3.10.20.310">
    <property type="entry name" value="membrane protein fhac"/>
    <property type="match status" value="2"/>
</dbReference>
<keyword evidence="7" id="KW-0472">Membrane</keyword>
<dbReference type="InterPro" id="IPR010827">
    <property type="entry name" value="BamA/TamA_POTRA"/>
</dbReference>
<name>W0VDJ6_9BURK</name>
<dbReference type="PANTHER" id="PTHR12815">
    <property type="entry name" value="SORTING AND ASSEMBLY MACHINERY SAMM50 PROTEIN FAMILY MEMBER"/>
    <property type="match status" value="1"/>
</dbReference>
<dbReference type="PANTHER" id="PTHR12815:SF47">
    <property type="entry name" value="TRANSLOCATION AND ASSEMBLY MODULE SUBUNIT TAMA"/>
    <property type="match status" value="1"/>
</dbReference>
<dbReference type="AlphaFoldDB" id="W0VDJ6"/>
<evidence type="ECO:0000256" key="10">
    <source>
        <dbReference type="ARBA" id="ARBA00093548"/>
    </source>
</evidence>
<dbReference type="STRING" id="1349767.GJA_4778"/>
<evidence type="ECO:0000313" key="13">
    <source>
        <dbReference type="Proteomes" id="UP000027604"/>
    </source>
</evidence>
<dbReference type="Gene3D" id="2.40.160.50">
    <property type="entry name" value="membrane protein fhac: a member of the omp85/tpsb transporter family"/>
    <property type="match status" value="1"/>
</dbReference>
<dbReference type="Pfam" id="PF07244">
    <property type="entry name" value="POTRA"/>
    <property type="match status" value="1"/>
</dbReference>
<proteinExistence type="inferred from homology"/>
<dbReference type="HOGENOM" id="CLU_018618_2_0_4"/>
<sequence>MFPVQPIQRAAGDPARPRILAQVVTKVMGQMTLAVASGAVLALPVHAFAALQDAAANETEASPAAAPAALHYVVKVDAPDPLDDLLEKNLDLFRFQDNPRTDREQLQRLVRGAPEQVRNLVATAGFYTPDVSVRLDDGSGTPTVHIKVEPGQPVVVGQVELVLQGFDTTPPLASSDPFDTDALKASWTLQQGQVFRQAEWEQAKRGLLRQVVQTRYPRAQLVDTEAQVDPDTHTVALKVVLDSGPELRFGELRIEGLKRYPASVIRNLNQIHPGDYYDEASLQAYQARLQDTGYFASVEVSADMSSVLSEQLDVVQQSQEVRQDPAAVKPKGPGVMAPLPLLVRVTENKQQNVSAGLGYSTNTGNRAQLNYDNLNVMGLKLKSALTMETKKQSARGDFYFPTTPDGYNDSVGASFERSDISNEITSVSTIAAKRRWGTPQLERSLSFEFLSEGKTVDGLDPTRSKSLPLTFSLTKRRLDNLLFPSQGYVINAQLGGALLPILTDERFVRGSAKFVYYQPVGAKGTVIVRGEGGALGSKEKAGVPAVYLFRAGGDQSVRGYAYQDLGVREGDAIVGGRYLATASAEYQYWFKPKWGAAAFYDAGNAADTLKDLHPKSGYGLGVRYKSPVGPINVDVAYGHAVQKYRMHFSLGFTF</sequence>
<organism evidence="12 13">
    <name type="scientific">Janthinobacterium agaricidamnosum NBRC 102515 = DSM 9628</name>
    <dbReference type="NCBI Taxonomy" id="1349767"/>
    <lineage>
        <taxon>Bacteria</taxon>
        <taxon>Pseudomonadati</taxon>
        <taxon>Pseudomonadota</taxon>
        <taxon>Betaproteobacteria</taxon>
        <taxon>Burkholderiales</taxon>
        <taxon>Oxalobacteraceae</taxon>
        <taxon>Janthinobacterium</taxon>
    </lineage>
</organism>
<comment type="similarity">
    <text evidence="2">Belongs to the TamA family.</text>
</comment>
<evidence type="ECO:0000256" key="8">
    <source>
        <dbReference type="ARBA" id="ARBA00023237"/>
    </source>
</evidence>
<dbReference type="KEGG" id="jag:GJA_4778"/>
<evidence type="ECO:0000313" key="12">
    <source>
        <dbReference type="EMBL" id="CDG85382.1"/>
    </source>
</evidence>
<feature type="domain" description="POTRA" evidence="11">
    <location>
        <begin position="247"/>
        <end position="317"/>
    </location>
</feature>
<dbReference type="EMBL" id="HG322949">
    <property type="protein sequence ID" value="CDG85382.1"/>
    <property type="molecule type" value="Genomic_DNA"/>
</dbReference>
<accession>W0VDJ6</accession>
<evidence type="ECO:0000256" key="9">
    <source>
        <dbReference type="ARBA" id="ARBA00033063"/>
    </source>
</evidence>
<dbReference type="GO" id="GO:0009279">
    <property type="term" value="C:cell outer membrane"/>
    <property type="evidence" value="ECO:0007669"/>
    <property type="project" value="UniProtKB-SubCell"/>
</dbReference>
<keyword evidence="6" id="KW-0732">Signal</keyword>
<dbReference type="Pfam" id="PF01103">
    <property type="entry name" value="Omp85"/>
    <property type="match status" value="1"/>
</dbReference>
<gene>
    <name evidence="12" type="ORF">GJA_4778</name>
</gene>
<dbReference type="Proteomes" id="UP000027604">
    <property type="component" value="Chromosome I"/>
</dbReference>